<dbReference type="EMBL" id="KN834851">
    <property type="protein sequence ID" value="KIK51946.1"/>
    <property type="molecule type" value="Genomic_DNA"/>
</dbReference>
<dbReference type="CDD" id="cd19359">
    <property type="entry name" value="TenA_C_Bt3146-like"/>
    <property type="match status" value="1"/>
</dbReference>
<organism evidence="2 3">
    <name type="scientific">Collybiopsis luxurians FD-317 M1</name>
    <dbReference type="NCBI Taxonomy" id="944289"/>
    <lineage>
        <taxon>Eukaryota</taxon>
        <taxon>Fungi</taxon>
        <taxon>Dikarya</taxon>
        <taxon>Basidiomycota</taxon>
        <taxon>Agaricomycotina</taxon>
        <taxon>Agaricomycetes</taxon>
        <taxon>Agaricomycetidae</taxon>
        <taxon>Agaricales</taxon>
        <taxon>Marasmiineae</taxon>
        <taxon>Omphalotaceae</taxon>
        <taxon>Collybiopsis</taxon>
        <taxon>Collybiopsis luxurians</taxon>
    </lineage>
</organism>
<dbReference type="GO" id="GO:0006772">
    <property type="term" value="P:thiamine metabolic process"/>
    <property type="evidence" value="ECO:0007669"/>
    <property type="project" value="UniProtKB-ARBA"/>
</dbReference>
<accession>A0A0D0BC32</accession>
<dbReference type="Gene3D" id="1.20.910.10">
    <property type="entry name" value="Heme oxygenase-like"/>
    <property type="match status" value="1"/>
</dbReference>
<evidence type="ECO:0000259" key="1">
    <source>
        <dbReference type="Pfam" id="PF03070"/>
    </source>
</evidence>
<feature type="domain" description="Thiaminase-2/PQQC" evidence="1">
    <location>
        <begin position="89"/>
        <end position="220"/>
    </location>
</feature>
<evidence type="ECO:0000313" key="2">
    <source>
        <dbReference type="EMBL" id="KIK51946.1"/>
    </source>
</evidence>
<dbReference type="InterPro" id="IPR004305">
    <property type="entry name" value="Thiaminase-2/PQQC"/>
</dbReference>
<dbReference type="AlphaFoldDB" id="A0A0D0BC32"/>
<sequence>MSDLKSLFDTRHPRGNLVSDTLSDITAKYAKDGHKAGTALVATLKNDEEPQDIEIKKLWDNPRNQDVVKAFMTNRLCIEAAAGKKEALEAYKKYAVQDYFYLVDWVQFRALRAVTVPRGDFNLDDFNTELESVANATGYPGDWLKTCLEEIGLSKKDFEVERTIAELAYSQYLQNNAHSSTWYNLHVILIGCYWAWSKLAVELYKDKNTQTDTIFYKTWILPNVDCTDPKNPTLTSSAKKLSKFLDEHVKYMTSTLSNEDAQALFRATFRLEVGLFDSGFDKVTPKPPPGP</sequence>
<protein>
    <recommendedName>
        <fullName evidence="1">Thiaminase-2/PQQC domain-containing protein</fullName>
    </recommendedName>
</protein>
<evidence type="ECO:0000313" key="3">
    <source>
        <dbReference type="Proteomes" id="UP000053593"/>
    </source>
</evidence>
<dbReference type="Proteomes" id="UP000053593">
    <property type="component" value="Unassembled WGS sequence"/>
</dbReference>
<gene>
    <name evidence="2" type="ORF">GYMLUDRAFT_265653</name>
</gene>
<proteinExistence type="predicted"/>
<reference evidence="2 3" key="1">
    <citation type="submission" date="2014-04" db="EMBL/GenBank/DDBJ databases">
        <title>Evolutionary Origins and Diversification of the Mycorrhizal Mutualists.</title>
        <authorList>
            <consortium name="DOE Joint Genome Institute"/>
            <consortium name="Mycorrhizal Genomics Consortium"/>
            <person name="Kohler A."/>
            <person name="Kuo A."/>
            <person name="Nagy L.G."/>
            <person name="Floudas D."/>
            <person name="Copeland A."/>
            <person name="Barry K.W."/>
            <person name="Cichocki N."/>
            <person name="Veneault-Fourrey C."/>
            <person name="LaButti K."/>
            <person name="Lindquist E.A."/>
            <person name="Lipzen A."/>
            <person name="Lundell T."/>
            <person name="Morin E."/>
            <person name="Murat C."/>
            <person name="Riley R."/>
            <person name="Ohm R."/>
            <person name="Sun H."/>
            <person name="Tunlid A."/>
            <person name="Henrissat B."/>
            <person name="Grigoriev I.V."/>
            <person name="Hibbett D.S."/>
            <person name="Martin F."/>
        </authorList>
    </citation>
    <scope>NUCLEOTIDE SEQUENCE [LARGE SCALE GENOMIC DNA]</scope>
    <source>
        <strain evidence="2 3">FD-317 M1</strain>
    </source>
</reference>
<dbReference type="Pfam" id="PF03070">
    <property type="entry name" value="TENA_THI-4"/>
    <property type="match status" value="1"/>
</dbReference>
<name>A0A0D0BC32_9AGAR</name>
<keyword evidence="3" id="KW-1185">Reference proteome</keyword>
<dbReference type="OrthoDB" id="2822608at2759"/>
<dbReference type="HOGENOM" id="CLU_956611_0_0_1"/>
<dbReference type="InterPro" id="IPR016084">
    <property type="entry name" value="Haem_Oase-like_multi-hlx"/>
</dbReference>
<dbReference type="SUPFAM" id="SSF48613">
    <property type="entry name" value="Heme oxygenase-like"/>
    <property type="match status" value="1"/>
</dbReference>